<comment type="caution">
    <text evidence="3">The sequence shown here is derived from an EMBL/GenBank/DDBJ whole genome shotgun (WGS) entry which is preliminary data.</text>
</comment>
<sequence>MTQRIRTAAVAIAGALGLLVAPVALAAPAAAAYPAINVLFFSNGDFTSPTSEDATQIAALEEVGATVTVFNGGDGLPATWTAALAGKDALVIPESSPLLNSIVLPVESAEVIADWVSAGGILLLPTVGQENLLSLITGVDFTSVWSTVGGGGPWPFLGGDSSFPAQLSYSNGTSPINISSWTDVQYEASGPVYFDEDTDELAVGAFPVDAGIIYTLAYDWYPGTEPTDITARADWNIVQGLLLGLPVDAPAPAPQLAATGSSVEPGLYVGGAALLLLAGAAVVIVARRKAVA</sequence>
<dbReference type="NCBIfam" id="TIGR01167">
    <property type="entry name" value="LPXTG_anchor"/>
    <property type="match status" value="1"/>
</dbReference>
<reference evidence="3 4" key="1">
    <citation type="submission" date="2023-07" db="EMBL/GenBank/DDBJ databases">
        <title>Protaetiibacter sp. nov WY-16 isolated from soil.</title>
        <authorList>
            <person name="Liu B."/>
            <person name="Wan Y."/>
        </authorList>
    </citation>
    <scope>NUCLEOTIDE SEQUENCE [LARGE SCALE GENOMIC DNA]</scope>
    <source>
        <strain evidence="3 4">WY-16</strain>
    </source>
</reference>
<evidence type="ECO:0000313" key="3">
    <source>
        <dbReference type="EMBL" id="MDO7880959.1"/>
    </source>
</evidence>
<keyword evidence="1" id="KW-1133">Transmembrane helix</keyword>
<keyword evidence="1" id="KW-0472">Membrane</keyword>
<keyword evidence="2" id="KW-0732">Signal</keyword>
<keyword evidence="1" id="KW-0812">Transmembrane</keyword>
<feature type="transmembrane region" description="Helical" evidence="1">
    <location>
        <begin position="266"/>
        <end position="286"/>
    </location>
</feature>
<evidence type="ECO:0000256" key="2">
    <source>
        <dbReference type="SAM" id="SignalP"/>
    </source>
</evidence>
<feature type="chain" id="PRO_5046352282" evidence="2">
    <location>
        <begin position="27"/>
        <end position="292"/>
    </location>
</feature>
<keyword evidence="4" id="KW-1185">Reference proteome</keyword>
<name>A0ABT9BK77_9MICO</name>
<evidence type="ECO:0000313" key="4">
    <source>
        <dbReference type="Proteomes" id="UP001241072"/>
    </source>
</evidence>
<accession>A0ABT9BK77</accession>
<feature type="signal peptide" evidence="2">
    <location>
        <begin position="1"/>
        <end position="26"/>
    </location>
</feature>
<protein>
    <submittedName>
        <fullName evidence="3">LPXTG cell wall anchor domain-containing protein</fullName>
    </submittedName>
</protein>
<dbReference type="EMBL" id="JAUQUB010000001">
    <property type="protein sequence ID" value="MDO7880959.1"/>
    <property type="molecule type" value="Genomic_DNA"/>
</dbReference>
<gene>
    <name evidence="3" type="ORF">Q5716_01830</name>
</gene>
<dbReference type="Proteomes" id="UP001241072">
    <property type="component" value="Unassembled WGS sequence"/>
</dbReference>
<evidence type="ECO:0000256" key="1">
    <source>
        <dbReference type="SAM" id="Phobius"/>
    </source>
</evidence>
<dbReference type="RefSeq" id="WP_305001383.1">
    <property type="nucleotide sequence ID" value="NZ_JAUQUB010000001.1"/>
</dbReference>
<proteinExistence type="predicted"/>
<organism evidence="3 4">
    <name type="scientific">Antiquaquibacter soli</name>
    <dbReference type="NCBI Taxonomy" id="3064523"/>
    <lineage>
        <taxon>Bacteria</taxon>
        <taxon>Bacillati</taxon>
        <taxon>Actinomycetota</taxon>
        <taxon>Actinomycetes</taxon>
        <taxon>Micrococcales</taxon>
        <taxon>Microbacteriaceae</taxon>
        <taxon>Antiquaquibacter</taxon>
    </lineage>
</organism>